<reference evidence="4" key="1">
    <citation type="submission" date="2019-12" db="EMBL/GenBank/DDBJ databases">
        <authorList>
            <person name="Scholes J."/>
        </authorList>
    </citation>
    <scope>NUCLEOTIDE SEQUENCE</scope>
</reference>
<dbReference type="Proteomes" id="UP001153555">
    <property type="component" value="Unassembled WGS sequence"/>
</dbReference>
<feature type="coiled-coil region" evidence="1">
    <location>
        <begin position="193"/>
        <end position="220"/>
    </location>
</feature>
<feature type="chain" id="PRO_5040309916" evidence="3">
    <location>
        <begin position="29"/>
        <end position="225"/>
    </location>
</feature>
<keyword evidence="1" id="KW-0175">Coiled coil</keyword>
<feature type="compositionally biased region" description="Polar residues" evidence="2">
    <location>
        <begin position="113"/>
        <end position="124"/>
    </location>
</feature>
<name>A0A9N7NJF8_STRHE</name>
<feature type="region of interest" description="Disordered" evidence="2">
    <location>
        <begin position="31"/>
        <end position="57"/>
    </location>
</feature>
<evidence type="ECO:0000256" key="2">
    <source>
        <dbReference type="SAM" id="MobiDB-lite"/>
    </source>
</evidence>
<sequence>LALEEGPHRVLWLTFAVVAVFALELTMSQSGRDHTTHLDQSQSTNHSSRRSIPPPPVTNITNFLQNPEFLQGLTSRIARAMPRHSNIVPVSTPFPTNPTEPPNHSHHDPETHAATSHATSQPHHTSLRREELTRITANPVVNNQAAEQPPVQEMTAESHSAHRQRIPSRPRPTSLVPRDREDLRRQIEWNRMSRHSAEEIEVLRKRLAELETRQRSQEDSPRHVS</sequence>
<gene>
    <name evidence="4" type="ORF">SHERM_27183</name>
</gene>
<feature type="non-terminal residue" evidence="4">
    <location>
        <position position="1"/>
    </location>
</feature>
<evidence type="ECO:0000256" key="3">
    <source>
        <dbReference type="SAM" id="SignalP"/>
    </source>
</evidence>
<proteinExistence type="predicted"/>
<feature type="region of interest" description="Disordered" evidence="2">
    <location>
        <begin position="86"/>
        <end position="129"/>
    </location>
</feature>
<feature type="signal peptide" evidence="3">
    <location>
        <begin position="1"/>
        <end position="28"/>
    </location>
</feature>
<feature type="non-terminal residue" evidence="4">
    <location>
        <position position="225"/>
    </location>
</feature>
<evidence type="ECO:0000256" key="1">
    <source>
        <dbReference type="SAM" id="Coils"/>
    </source>
</evidence>
<keyword evidence="3" id="KW-0732">Signal</keyword>
<feature type="region of interest" description="Disordered" evidence="2">
    <location>
        <begin position="143"/>
        <end position="179"/>
    </location>
</feature>
<dbReference type="EMBL" id="CACSLK010027833">
    <property type="protein sequence ID" value="CAA0831871.1"/>
    <property type="molecule type" value="Genomic_DNA"/>
</dbReference>
<evidence type="ECO:0000313" key="4">
    <source>
        <dbReference type="EMBL" id="CAA0831871.1"/>
    </source>
</evidence>
<organism evidence="4 5">
    <name type="scientific">Striga hermonthica</name>
    <name type="common">Purple witchweed</name>
    <name type="synonym">Buchnera hermonthica</name>
    <dbReference type="NCBI Taxonomy" id="68872"/>
    <lineage>
        <taxon>Eukaryota</taxon>
        <taxon>Viridiplantae</taxon>
        <taxon>Streptophyta</taxon>
        <taxon>Embryophyta</taxon>
        <taxon>Tracheophyta</taxon>
        <taxon>Spermatophyta</taxon>
        <taxon>Magnoliopsida</taxon>
        <taxon>eudicotyledons</taxon>
        <taxon>Gunneridae</taxon>
        <taxon>Pentapetalae</taxon>
        <taxon>asterids</taxon>
        <taxon>lamiids</taxon>
        <taxon>Lamiales</taxon>
        <taxon>Orobanchaceae</taxon>
        <taxon>Buchnereae</taxon>
        <taxon>Striga</taxon>
    </lineage>
</organism>
<accession>A0A9N7NJF8</accession>
<dbReference type="AlphaFoldDB" id="A0A9N7NJF8"/>
<comment type="caution">
    <text evidence="4">The sequence shown here is derived from an EMBL/GenBank/DDBJ whole genome shotgun (WGS) entry which is preliminary data.</text>
</comment>
<keyword evidence="5" id="KW-1185">Reference proteome</keyword>
<evidence type="ECO:0000313" key="5">
    <source>
        <dbReference type="Proteomes" id="UP001153555"/>
    </source>
</evidence>
<protein>
    <submittedName>
        <fullName evidence="4">Uncharacterized protein</fullName>
    </submittedName>
</protein>